<keyword evidence="2 5" id="KW-0645">Protease</keyword>
<feature type="active site" description="Charge relay system" evidence="5">
    <location>
        <position position="303"/>
    </location>
</feature>
<proteinExistence type="inferred from homology"/>
<keyword evidence="3 5" id="KW-0378">Hydrolase</keyword>
<feature type="region of interest" description="Disordered" evidence="6">
    <location>
        <begin position="116"/>
        <end position="151"/>
    </location>
</feature>
<evidence type="ECO:0000256" key="5">
    <source>
        <dbReference type="PROSITE-ProRule" id="PRU01240"/>
    </source>
</evidence>
<keyword evidence="11" id="KW-1185">Reference proteome</keyword>
<dbReference type="RefSeq" id="WP_136453105.1">
    <property type="nucleotide sequence ID" value="NZ_SSWH01000002.1"/>
</dbReference>
<evidence type="ECO:0000256" key="2">
    <source>
        <dbReference type="ARBA" id="ARBA00022670"/>
    </source>
</evidence>
<keyword evidence="7" id="KW-0472">Membrane</keyword>
<dbReference type="InterPro" id="IPR036852">
    <property type="entry name" value="Peptidase_S8/S53_dom_sf"/>
</dbReference>
<keyword evidence="8" id="KW-0732">Signal</keyword>
<dbReference type="PROSITE" id="PS51892">
    <property type="entry name" value="SUBTILASE"/>
    <property type="match status" value="1"/>
</dbReference>
<dbReference type="AlphaFoldDB" id="A0A4S5E8F1"/>
<feature type="region of interest" description="Disordered" evidence="6">
    <location>
        <begin position="385"/>
        <end position="417"/>
    </location>
</feature>
<evidence type="ECO:0000313" key="11">
    <source>
        <dbReference type="Proteomes" id="UP000305233"/>
    </source>
</evidence>
<evidence type="ECO:0000256" key="8">
    <source>
        <dbReference type="SAM" id="SignalP"/>
    </source>
</evidence>
<accession>A0A4S5E8F1</accession>
<feature type="compositionally biased region" description="Gly residues" evidence="6">
    <location>
        <begin position="142"/>
        <end position="151"/>
    </location>
</feature>
<evidence type="ECO:0000259" key="9">
    <source>
        <dbReference type="Pfam" id="PF00082"/>
    </source>
</evidence>
<dbReference type="PROSITE" id="PS00138">
    <property type="entry name" value="SUBTILASE_SER"/>
    <property type="match status" value="1"/>
</dbReference>
<feature type="compositionally biased region" description="Pro residues" evidence="6">
    <location>
        <begin position="389"/>
        <end position="411"/>
    </location>
</feature>
<comment type="caution">
    <text evidence="10">The sequence shown here is derived from an EMBL/GenBank/DDBJ whole genome shotgun (WGS) entry which is preliminary data.</text>
</comment>
<dbReference type="InterPro" id="IPR015500">
    <property type="entry name" value="Peptidase_S8_subtilisin-rel"/>
</dbReference>
<evidence type="ECO:0000313" key="10">
    <source>
        <dbReference type="EMBL" id="THJ67908.1"/>
    </source>
</evidence>
<comment type="similarity">
    <text evidence="1 5">Belongs to the peptidase S8 family.</text>
</comment>
<feature type="transmembrane region" description="Helical" evidence="7">
    <location>
        <begin position="422"/>
        <end position="447"/>
    </location>
</feature>
<name>A0A4S5E8F1_9MICC</name>
<keyword evidence="7" id="KW-0812">Transmembrane</keyword>
<dbReference type="InterPro" id="IPR000209">
    <property type="entry name" value="Peptidase_S8/S53_dom"/>
</dbReference>
<evidence type="ECO:0000256" key="4">
    <source>
        <dbReference type="ARBA" id="ARBA00022825"/>
    </source>
</evidence>
<evidence type="ECO:0000256" key="1">
    <source>
        <dbReference type="ARBA" id="ARBA00011073"/>
    </source>
</evidence>
<evidence type="ECO:0000256" key="3">
    <source>
        <dbReference type="ARBA" id="ARBA00022801"/>
    </source>
</evidence>
<dbReference type="SUPFAM" id="SSF52743">
    <property type="entry name" value="Subtilisin-like"/>
    <property type="match status" value="1"/>
</dbReference>
<dbReference type="PANTHER" id="PTHR43806">
    <property type="entry name" value="PEPTIDASE S8"/>
    <property type="match status" value="1"/>
</dbReference>
<dbReference type="Pfam" id="PF00082">
    <property type="entry name" value="Peptidase_S8"/>
    <property type="match status" value="1"/>
</dbReference>
<evidence type="ECO:0000256" key="6">
    <source>
        <dbReference type="SAM" id="MobiDB-lite"/>
    </source>
</evidence>
<dbReference type="InterPro" id="IPR050131">
    <property type="entry name" value="Peptidase_S8_subtilisin-like"/>
</dbReference>
<dbReference type="OrthoDB" id="9798386at2"/>
<dbReference type="PRINTS" id="PR00723">
    <property type="entry name" value="SUBTILISIN"/>
</dbReference>
<feature type="chain" id="PRO_5020415490" evidence="8">
    <location>
        <begin position="32"/>
        <end position="470"/>
    </location>
</feature>
<dbReference type="InterPro" id="IPR023828">
    <property type="entry name" value="Peptidase_S8_Ser-AS"/>
</dbReference>
<feature type="active site" description="Charge relay system" evidence="5">
    <location>
        <position position="64"/>
    </location>
</feature>
<feature type="region of interest" description="Disordered" evidence="6">
    <location>
        <begin position="451"/>
        <end position="470"/>
    </location>
</feature>
<protein>
    <submittedName>
        <fullName evidence="10">Peptidase S8</fullName>
    </submittedName>
</protein>
<feature type="signal peptide" evidence="8">
    <location>
        <begin position="1"/>
        <end position="31"/>
    </location>
</feature>
<reference evidence="10 11" key="1">
    <citation type="submission" date="2019-04" db="EMBL/GenBank/DDBJ databases">
        <authorList>
            <person name="Liu Q."/>
            <person name="Xin Y.-H."/>
        </authorList>
    </citation>
    <scope>NUCLEOTIDE SEQUENCE [LARGE SCALE GENOMIC DNA]</scope>
    <source>
        <strain evidence="10 11">AM23</strain>
    </source>
</reference>
<dbReference type="Proteomes" id="UP000305233">
    <property type="component" value="Unassembled WGS sequence"/>
</dbReference>
<dbReference type="PANTHER" id="PTHR43806:SF11">
    <property type="entry name" value="CEREVISIN-RELATED"/>
    <property type="match status" value="1"/>
</dbReference>
<feature type="active site" description="Charge relay system" evidence="5">
    <location>
        <position position="102"/>
    </location>
</feature>
<keyword evidence="7" id="KW-1133">Transmembrane helix</keyword>
<dbReference type="EMBL" id="SSWH01000002">
    <property type="protein sequence ID" value="THJ67908.1"/>
    <property type="molecule type" value="Genomic_DNA"/>
</dbReference>
<sequence>MRSRALLALRTAGVLTGSLALLLPTALPAAADDVRGDQYWLGEYGITEAWASTRGEGVTVAVIDSGVDGSQQDLTGAVVGGTDVSGAGGPAGELGIGEVPSHGTLVSTLLAGRGHTAGQAPGALPAPDPEPGRPGVTEQGPGAYGQYGRGPDGVVGVAPEADLLAVSVWVDGPTSGPNPAGIPVEEQIPEAVTWAVDHGADVINISIGSTSTEWPESWDEAFLHAEENDVVIVAAAGNRAGGLSQVGAPATIPGVLAVAGLDRSGTASAGASSEGISIGVAAPSENLVGGMPGGLYADWSGTSGSAPLVAGVAALVRARHPGLSAAEVVNRILDTARDAGPPGFDTLYGYGVLDAAAAVEEDLEVPAENRLGSMAEWIHLYRRADHPDPPAPIQPEQAPPPTATVTPPPAPTATEPFGSSRALGAVVVLGSGGVLLLALVTGTVHVLRVRRRTTSAGTPEPGPGTADTPR</sequence>
<feature type="domain" description="Peptidase S8/S53" evidence="9">
    <location>
        <begin position="55"/>
        <end position="351"/>
    </location>
</feature>
<gene>
    <name evidence="10" type="ORF">E8P82_03520</name>
</gene>
<dbReference type="GO" id="GO:0006508">
    <property type="term" value="P:proteolysis"/>
    <property type="evidence" value="ECO:0007669"/>
    <property type="project" value="UniProtKB-KW"/>
</dbReference>
<evidence type="ECO:0000256" key="7">
    <source>
        <dbReference type="SAM" id="Phobius"/>
    </source>
</evidence>
<keyword evidence="4 5" id="KW-0720">Serine protease</keyword>
<dbReference type="Gene3D" id="3.40.50.200">
    <property type="entry name" value="Peptidase S8/S53 domain"/>
    <property type="match status" value="1"/>
</dbReference>
<dbReference type="GO" id="GO:0004252">
    <property type="term" value="F:serine-type endopeptidase activity"/>
    <property type="evidence" value="ECO:0007669"/>
    <property type="project" value="UniProtKB-UniRule"/>
</dbReference>
<organism evidence="10 11">
    <name type="scientific">Arthrobacter echini</name>
    <dbReference type="NCBI Taxonomy" id="1529066"/>
    <lineage>
        <taxon>Bacteria</taxon>
        <taxon>Bacillati</taxon>
        <taxon>Actinomycetota</taxon>
        <taxon>Actinomycetes</taxon>
        <taxon>Micrococcales</taxon>
        <taxon>Micrococcaceae</taxon>
        <taxon>Arthrobacter</taxon>
    </lineage>
</organism>